<evidence type="ECO:0000313" key="2">
    <source>
        <dbReference type="Proteomes" id="UP000693970"/>
    </source>
</evidence>
<dbReference type="AlphaFoldDB" id="A0A9K3K4E7"/>
<accession>A0A9K3K4E7</accession>
<gene>
    <name evidence="1" type="ORF">IV203_017722</name>
</gene>
<reference evidence="1" key="2">
    <citation type="submission" date="2021-04" db="EMBL/GenBank/DDBJ databases">
        <authorList>
            <person name="Podell S."/>
        </authorList>
    </citation>
    <scope>NUCLEOTIDE SEQUENCE</scope>
    <source>
        <strain evidence="1">Hildebrandi</strain>
    </source>
</reference>
<proteinExistence type="predicted"/>
<dbReference type="PANTHER" id="PTHR37067:SF3">
    <property type="entry name" value="PX DOMAIN-CONTAINING PROTEIN"/>
    <property type="match status" value="1"/>
</dbReference>
<dbReference type="OrthoDB" id="129462at2759"/>
<name>A0A9K3K4E7_9STRA</name>
<organism evidence="1 2">
    <name type="scientific">Nitzschia inconspicua</name>
    <dbReference type="NCBI Taxonomy" id="303405"/>
    <lineage>
        <taxon>Eukaryota</taxon>
        <taxon>Sar</taxon>
        <taxon>Stramenopiles</taxon>
        <taxon>Ochrophyta</taxon>
        <taxon>Bacillariophyta</taxon>
        <taxon>Bacillariophyceae</taxon>
        <taxon>Bacillariophycidae</taxon>
        <taxon>Bacillariales</taxon>
        <taxon>Bacillariaceae</taxon>
        <taxon>Nitzschia</taxon>
    </lineage>
</organism>
<protein>
    <submittedName>
        <fullName evidence="1">Uncharacterized protein</fullName>
    </submittedName>
</protein>
<keyword evidence="2" id="KW-1185">Reference proteome</keyword>
<dbReference type="EMBL" id="JAGRRH010000100">
    <property type="protein sequence ID" value="KAG7336949.1"/>
    <property type="molecule type" value="Genomic_DNA"/>
</dbReference>
<dbReference type="Proteomes" id="UP000693970">
    <property type="component" value="Unassembled WGS sequence"/>
</dbReference>
<sequence length="136" mass="14864">MPSTSATHGDPTKGKQVVPICQEETGMGVLGSVSDVEVAQHCRTVCAIIAISEGDIHIWAFAIAYDAGSNAGTAYLDLRMRCYYKGSLEYLHILAIPMREHHTGEYQYDLIVETMNVLAPDWRHQLIGITTDGASP</sequence>
<dbReference type="PANTHER" id="PTHR37067">
    <property type="entry name" value="PX DOMAIN-CONTAINING PROTEIN"/>
    <property type="match status" value="1"/>
</dbReference>
<reference evidence="1" key="1">
    <citation type="journal article" date="2021" name="Sci. Rep.">
        <title>Diploid genomic architecture of Nitzschia inconspicua, an elite biomass production diatom.</title>
        <authorList>
            <person name="Oliver A."/>
            <person name="Podell S."/>
            <person name="Pinowska A."/>
            <person name="Traller J.C."/>
            <person name="Smith S.R."/>
            <person name="McClure R."/>
            <person name="Beliaev A."/>
            <person name="Bohutskyi P."/>
            <person name="Hill E.A."/>
            <person name="Rabines A."/>
            <person name="Zheng H."/>
            <person name="Allen L.Z."/>
            <person name="Kuo A."/>
            <person name="Grigoriev I.V."/>
            <person name="Allen A.E."/>
            <person name="Hazlebeck D."/>
            <person name="Allen E.E."/>
        </authorList>
    </citation>
    <scope>NUCLEOTIDE SEQUENCE</scope>
    <source>
        <strain evidence="1">Hildebrandi</strain>
    </source>
</reference>
<comment type="caution">
    <text evidence="1">The sequence shown here is derived from an EMBL/GenBank/DDBJ whole genome shotgun (WGS) entry which is preliminary data.</text>
</comment>
<evidence type="ECO:0000313" key="1">
    <source>
        <dbReference type="EMBL" id="KAG7336949.1"/>
    </source>
</evidence>